<comment type="caution">
    <text evidence="8">The sequence shown here is derived from an EMBL/GenBank/DDBJ whole genome shotgun (WGS) entry which is preliminary data.</text>
</comment>
<dbReference type="PANTHER" id="PTHR37467">
    <property type="entry name" value="EXPORTED CALCIUM-BINDING GLYCOPROTEIN-RELATED"/>
    <property type="match status" value="1"/>
</dbReference>
<dbReference type="CDD" id="cd00198">
    <property type="entry name" value="vWFA"/>
    <property type="match status" value="1"/>
</dbReference>
<comment type="subcellular location">
    <subcellularLocation>
        <location evidence="1">Secreted</location>
    </subcellularLocation>
</comment>
<dbReference type="SUPFAM" id="SSF53300">
    <property type="entry name" value="vWA-like"/>
    <property type="match status" value="1"/>
</dbReference>
<feature type="region of interest" description="Disordered" evidence="5">
    <location>
        <begin position="838"/>
        <end position="877"/>
    </location>
</feature>
<evidence type="ECO:0000256" key="4">
    <source>
        <dbReference type="ARBA" id="ARBA00022837"/>
    </source>
</evidence>
<feature type="region of interest" description="Disordered" evidence="5">
    <location>
        <begin position="381"/>
        <end position="401"/>
    </location>
</feature>
<accession>A0A0V8QIJ6</accession>
<dbReference type="InterPro" id="IPR028974">
    <property type="entry name" value="TSP_type-3_rpt"/>
</dbReference>
<dbReference type="EMBL" id="LNAM01000015">
    <property type="protein sequence ID" value="KSV60376.1"/>
    <property type="molecule type" value="Genomic_DNA"/>
</dbReference>
<dbReference type="InterPro" id="IPR036465">
    <property type="entry name" value="vWFA_dom_sf"/>
</dbReference>
<dbReference type="InterPro" id="IPR002035">
    <property type="entry name" value="VWF_A"/>
</dbReference>
<dbReference type="Gene3D" id="4.10.1080.10">
    <property type="entry name" value="TSP type-3 repeat"/>
    <property type="match status" value="1"/>
</dbReference>
<dbReference type="SMART" id="SM00327">
    <property type="entry name" value="VWA"/>
    <property type="match status" value="1"/>
</dbReference>
<feature type="chain" id="PRO_5006894305" description="VWFA domain-containing protein" evidence="6">
    <location>
        <begin position="29"/>
        <end position="1164"/>
    </location>
</feature>
<dbReference type="InterPro" id="IPR029058">
    <property type="entry name" value="AB_hydrolase_fold"/>
</dbReference>
<dbReference type="SUPFAM" id="SSF53474">
    <property type="entry name" value="alpha/beta-Hydrolases"/>
    <property type="match status" value="1"/>
</dbReference>
<feature type="signal peptide" evidence="6">
    <location>
        <begin position="1"/>
        <end position="28"/>
    </location>
</feature>
<dbReference type="RefSeq" id="WP_058351420.1">
    <property type="nucleotide sequence ID" value="NZ_CABMMD010000015.1"/>
</dbReference>
<evidence type="ECO:0000256" key="6">
    <source>
        <dbReference type="SAM" id="SignalP"/>
    </source>
</evidence>
<organism evidence="8 9">
    <name type="scientific">Acetivibrio ethanolgignens</name>
    <dbReference type="NCBI Taxonomy" id="290052"/>
    <lineage>
        <taxon>Bacteria</taxon>
        <taxon>Bacillati</taxon>
        <taxon>Bacillota</taxon>
        <taxon>Clostridia</taxon>
        <taxon>Eubacteriales</taxon>
        <taxon>Oscillospiraceae</taxon>
        <taxon>Acetivibrio</taxon>
    </lineage>
</organism>
<dbReference type="Pfam" id="PF00092">
    <property type="entry name" value="VWA"/>
    <property type="match status" value="1"/>
</dbReference>
<evidence type="ECO:0000256" key="1">
    <source>
        <dbReference type="ARBA" id="ARBA00004613"/>
    </source>
</evidence>
<dbReference type="Gene3D" id="3.40.50.410">
    <property type="entry name" value="von Willebrand factor, type A domain"/>
    <property type="match status" value="1"/>
</dbReference>
<reference evidence="8 9" key="1">
    <citation type="submission" date="2015-11" db="EMBL/GenBank/DDBJ databases">
        <title>Butyribacter intestini gen. nov., sp. nov., a butyric acid-producing bacterium of the family Lachnospiraceae isolated from the human faeces.</title>
        <authorList>
            <person name="Zou Y."/>
            <person name="Xue W."/>
            <person name="Luo G."/>
            <person name="Lv M."/>
        </authorList>
    </citation>
    <scope>NUCLEOTIDE SEQUENCE [LARGE SCALE GENOMIC DNA]</scope>
    <source>
        <strain evidence="8 9">ACET-33324</strain>
    </source>
</reference>
<dbReference type="SUPFAM" id="SSF103647">
    <property type="entry name" value="TSP type-3 repeat"/>
    <property type="match status" value="2"/>
</dbReference>
<evidence type="ECO:0000256" key="3">
    <source>
        <dbReference type="ARBA" id="ARBA00022729"/>
    </source>
</evidence>
<keyword evidence="3 6" id="KW-0732">Signal</keyword>
<keyword evidence="2" id="KW-0964">Secreted</keyword>
<keyword evidence="9" id="KW-1185">Reference proteome</keyword>
<dbReference type="InterPro" id="IPR053180">
    <property type="entry name" value="Ca-binding_acidic-repeat"/>
</dbReference>
<dbReference type="Proteomes" id="UP000054874">
    <property type="component" value="Unassembled WGS sequence"/>
</dbReference>
<evidence type="ECO:0000313" key="8">
    <source>
        <dbReference type="EMBL" id="KSV60376.1"/>
    </source>
</evidence>
<dbReference type="PANTHER" id="PTHR37467:SF1">
    <property type="entry name" value="EXPORTED CALCIUM-BINDING GLYCOPROTEIN"/>
    <property type="match status" value="1"/>
</dbReference>
<evidence type="ECO:0000256" key="5">
    <source>
        <dbReference type="SAM" id="MobiDB-lite"/>
    </source>
</evidence>
<protein>
    <recommendedName>
        <fullName evidence="7">VWFA domain-containing protein</fullName>
    </recommendedName>
</protein>
<dbReference type="STRING" id="290052.ASU35_16905"/>
<evidence type="ECO:0000259" key="7">
    <source>
        <dbReference type="PROSITE" id="PS50234"/>
    </source>
</evidence>
<evidence type="ECO:0000256" key="2">
    <source>
        <dbReference type="ARBA" id="ARBA00022525"/>
    </source>
</evidence>
<keyword evidence="4" id="KW-0106">Calcium</keyword>
<evidence type="ECO:0000313" key="9">
    <source>
        <dbReference type="Proteomes" id="UP000054874"/>
    </source>
</evidence>
<dbReference type="AlphaFoldDB" id="A0A0V8QIJ6"/>
<dbReference type="OrthoDB" id="1816079at2"/>
<gene>
    <name evidence="8" type="ORF">ASU35_16905</name>
</gene>
<name>A0A0V8QIJ6_9FIRM</name>
<dbReference type="GO" id="GO:0005509">
    <property type="term" value="F:calcium ion binding"/>
    <property type="evidence" value="ECO:0007669"/>
    <property type="project" value="InterPro"/>
</dbReference>
<dbReference type="PROSITE" id="PS50234">
    <property type="entry name" value="VWFA"/>
    <property type="match status" value="1"/>
</dbReference>
<dbReference type="Pfam" id="PF18884">
    <property type="entry name" value="TSP3_bac"/>
    <property type="match status" value="5"/>
</dbReference>
<sequence>MKRLKMKVLSVVMSLTMTLTMIPNNVFAQGETSVSNEEVVSSENLDFVETTTPASIQFRDAENNRTFDIQEVDYRRSSMNPGIRYESKWEGIAPYAPLFGHMVNNGKYTRPLGKENGDLGWGWGRSDYMTGYLLVDIDKFGEQGTNGLPKDKYGLANIGIVRVDNKYSRNDDFSSWKESIEEAFKEYNGNEGFTVKGYAGDSAYQETKLVIWDGYKRVRDISGINRKEYIRNVEDKDSSNTVKRQKLANYIRKHLDNGAKLQGYITTDYGLKDVYEPSESTYFTGEKQIRYVPHIKITGVTYDVKLEYENAPNGVELPKVVQINAGHKLELPEIDGYTTIFMDENGKELNIDFVVNKNTKVLVKWLLDFVDTDEDGFSDEFERKIGTDPDKEDTDGDGLSDREELYISNPTIKDSDKDFDGDGISNYDEIKIYKTSPQFEDTDFDGLNDYEEIFKYKTNPLELDTDFDTISDYDEIKDGLNPLVFDSKEKAISKKIESVKANQIDLTISINTNIENHNNISVSPLSEAFDSQVVNSVGYLGGYEINADYFTSAKMQFKFEVPSDKTLGKDFIPTLYYYNENTKELEKLEDVVLDGDNHILTYTPTHFSKYVVCNEYEIELAKKLHSDYVKNHKYSTKPFYLVFVMDSSGSMSDNDRGNLRLQASKDLIDTLGEKDSIAVIDFDDSSTILQGITKDKNVAKNAINRIDGSGGTNIKNGLQDAIDIIEKDSKVHSKQNEKVIVLFTDGEDSSHISSVEYDKVIQKAKSLNTKIFTMGLGSKSSIDEALLKKLAEQTGGKYYHITTSKDILQIFDYYKKDIVVDTDKDGLSDIEETTVEINKGHYKSNPNKADTDDDGLSDFEERKLGTNPNKQDTDGDGIIDSKDKNPLIYDVTDYTLALAAKLSYNNLENHVGKFLKNTSVENDKFKNIGDWLVVGANNSGKSDNYWLSIDFLKDKMSDILDSGFGYVAISNGKNIIYSLRGTDFNLGTQALSDISTDLLAGGRDVNPQLPFAFYSYRGICNKYPSRDYFISGHSLGGRLAQDVTIEVVKSKHDKLFGIIKSDTVTKIPNHTATFNALGYNKIEHFTKKFLTKQQDIDLANAIITNHYIKYDEVRDYIGDSTFYERYGNNIEHTIGGIVHIPIKYHGIDIFVEDSFISNSLKNIY</sequence>
<dbReference type="InterPro" id="IPR059100">
    <property type="entry name" value="TSP3_bac"/>
</dbReference>
<proteinExistence type="predicted"/>
<feature type="domain" description="VWFA" evidence="7">
    <location>
        <begin position="640"/>
        <end position="818"/>
    </location>
</feature>